<dbReference type="EMBL" id="KB445582">
    <property type="protein sequence ID" value="EMD87319.1"/>
    <property type="molecule type" value="Genomic_DNA"/>
</dbReference>
<sequence length="118" mass="13008">MPRHRAAQSPSSGLWWACGMMPMFVAIATDLREMQSHHLSVLVCKKWPQVGTQANIGVGRRLVISYNGIQQDEFKVFKEAAKFESVGTQLAGALPMTVVDALARVARRGPTDIGPFFH</sequence>
<reference evidence="2 3" key="1">
    <citation type="journal article" date="2012" name="PLoS Pathog.">
        <title>Diverse lifestyles and strategies of plant pathogenesis encoded in the genomes of eighteen Dothideomycetes fungi.</title>
        <authorList>
            <person name="Ohm R.A."/>
            <person name="Feau N."/>
            <person name="Henrissat B."/>
            <person name="Schoch C.L."/>
            <person name="Horwitz B.A."/>
            <person name="Barry K.W."/>
            <person name="Condon B.J."/>
            <person name="Copeland A.C."/>
            <person name="Dhillon B."/>
            <person name="Glaser F."/>
            <person name="Hesse C.N."/>
            <person name="Kosti I."/>
            <person name="LaButti K."/>
            <person name="Lindquist E.A."/>
            <person name="Lucas S."/>
            <person name="Salamov A.A."/>
            <person name="Bradshaw R.E."/>
            <person name="Ciuffetti L."/>
            <person name="Hamelin R.C."/>
            <person name="Kema G.H.J."/>
            <person name="Lawrence C."/>
            <person name="Scott J.A."/>
            <person name="Spatafora J.W."/>
            <person name="Turgeon B.G."/>
            <person name="de Wit P.J.G.M."/>
            <person name="Zhong S."/>
            <person name="Goodwin S.B."/>
            <person name="Grigoriev I.V."/>
        </authorList>
    </citation>
    <scope>NUCLEOTIDE SEQUENCE [LARGE SCALE GENOMIC DNA]</scope>
    <source>
        <strain evidence="3">C5 / ATCC 48332 / race O</strain>
    </source>
</reference>
<proteinExistence type="predicted"/>
<evidence type="ECO:0000256" key="1">
    <source>
        <dbReference type="SAM" id="Phobius"/>
    </source>
</evidence>
<feature type="transmembrane region" description="Helical" evidence="1">
    <location>
        <begin position="12"/>
        <end position="31"/>
    </location>
</feature>
<organism evidence="2 3">
    <name type="scientific">Cochliobolus heterostrophus (strain C5 / ATCC 48332 / race O)</name>
    <name type="common">Southern corn leaf blight fungus</name>
    <name type="synonym">Bipolaris maydis</name>
    <dbReference type="NCBI Taxonomy" id="701091"/>
    <lineage>
        <taxon>Eukaryota</taxon>
        <taxon>Fungi</taxon>
        <taxon>Dikarya</taxon>
        <taxon>Ascomycota</taxon>
        <taxon>Pezizomycotina</taxon>
        <taxon>Dothideomycetes</taxon>
        <taxon>Pleosporomycetidae</taxon>
        <taxon>Pleosporales</taxon>
        <taxon>Pleosporineae</taxon>
        <taxon>Pleosporaceae</taxon>
        <taxon>Bipolaris</taxon>
    </lineage>
</organism>
<keyword evidence="3" id="KW-1185">Reference proteome</keyword>
<evidence type="ECO:0000313" key="2">
    <source>
        <dbReference type="EMBL" id="EMD87319.1"/>
    </source>
</evidence>
<keyword evidence="1" id="KW-0812">Transmembrane</keyword>
<name>M2TLF5_COCH5</name>
<accession>M2TLF5</accession>
<keyword evidence="1" id="KW-0472">Membrane</keyword>
<evidence type="ECO:0000313" key="3">
    <source>
        <dbReference type="Proteomes" id="UP000016936"/>
    </source>
</evidence>
<dbReference type="Proteomes" id="UP000016936">
    <property type="component" value="Unassembled WGS sequence"/>
</dbReference>
<gene>
    <name evidence="2" type="ORF">COCHEDRAFT_1033755</name>
</gene>
<dbReference type="HOGENOM" id="CLU_2072910_0_0_1"/>
<dbReference type="AlphaFoldDB" id="M2TLF5"/>
<reference evidence="3" key="2">
    <citation type="journal article" date="2013" name="PLoS Genet.">
        <title>Comparative genome structure, secondary metabolite, and effector coding capacity across Cochliobolus pathogens.</title>
        <authorList>
            <person name="Condon B.J."/>
            <person name="Leng Y."/>
            <person name="Wu D."/>
            <person name="Bushley K.E."/>
            <person name="Ohm R.A."/>
            <person name="Otillar R."/>
            <person name="Martin J."/>
            <person name="Schackwitz W."/>
            <person name="Grimwood J."/>
            <person name="MohdZainudin N."/>
            <person name="Xue C."/>
            <person name="Wang R."/>
            <person name="Manning V.A."/>
            <person name="Dhillon B."/>
            <person name="Tu Z.J."/>
            <person name="Steffenson B.J."/>
            <person name="Salamov A."/>
            <person name="Sun H."/>
            <person name="Lowry S."/>
            <person name="LaButti K."/>
            <person name="Han J."/>
            <person name="Copeland A."/>
            <person name="Lindquist E."/>
            <person name="Barry K."/>
            <person name="Schmutz J."/>
            <person name="Baker S.E."/>
            <person name="Ciuffetti L.M."/>
            <person name="Grigoriev I.V."/>
            <person name="Zhong S."/>
            <person name="Turgeon B.G."/>
        </authorList>
    </citation>
    <scope>NUCLEOTIDE SEQUENCE [LARGE SCALE GENOMIC DNA]</scope>
    <source>
        <strain evidence="3">C5 / ATCC 48332 / race O</strain>
    </source>
</reference>
<protein>
    <submittedName>
        <fullName evidence="2">Uncharacterized protein</fullName>
    </submittedName>
</protein>
<keyword evidence="1" id="KW-1133">Transmembrane helix</keyword>